<dbReference type="Proteomes" id="UP001172457">
    <property type="component" value="Chromosome 2"/>
</dbReference>
<dbReference type="Pfam" id="PF04043">
    <property type="entry name" value="PMEI"/>
    <property type="match status" value="1"/>
</dbReference>
<dbReference type="Gene3D" id="1.20.140.40">
    <property type="entry name" value="Invertase/pectin methylesterase inhibitor family protein"/>
    <property type="match status" value="1"/>
</dbReference>
<evidence type="ECO:0000313" key="10">
    <source>
        <dbReference type="Proteomes" id="UP001172457"/>
    </source>
</evidence>
<dbReference type="SUPFAM" id="SSF51126">
    <property type="entry name" value="Pectin lyase-like"/>
    <property type="match status" value="1"/>
</dbReference>
<dbReference type="InterPro" id="IPR012334">
    <property type="entry name" value="Pectin_lyas_fold"/>
</dbReference>
<comment type="similarity">
    <text evidence="3">In the C-terminal section; belongs to the pectinesterase family.</text>
</comment>
<protein>
    <recommendedName>
        <fullName evidence="8">Pectinesterase inhibitor domain-containing protein</fullName>
    </recommendedName>
</protein>
<reference evidence="9" key="1">
    <citation type="submission" date="2023-03" db="EMBL/GenBank/DDBJ databases">
        <title>Chromosome-scale reference genome and RAD-based genetic map of yellow starthistle (Centaurea solstitialis) reveal putative structural variation and QTLs associated with invader traits.</title>
        <authorList>
            <person name="Reatini B."/>
            <person name="Cang F.A."/>
            <person name="Jiang Q."/>
            <person name="Mckibben M.T.W."/>
            <person name="Barker M.S."/>
            <person name="Rieseberg L.H."/>
            <person name="Dlugosch K.M."/>
        </authorList>
    </citation>
    <scope>NUCLEOTIDE SEQUENCE</scope>
    <source>
        <strain evidence="9">CAN-66</strain>
        <tissue evidence="9">Leaf</tissue>
    </source>
</reference>
<comment type="similarity">
    <text evidence="2">In the N-terminal section; belongs to the PMEI family.</text>
</comment>
<keyword evidence="10" id="KW-1185">Reference proteome</keyword>
<dbReference type="InterPro" id="IPR035513">
    <property type="entry name" value="Invertase/methylesterase_inhib"/>
</dbReference>
<evidence type="ECO:0000313" key="9">
    <source>
        <dbReference type="EMBL" id="KAJ9562956.1"/>
    </source>
</evidence>
<evidence type="ECO:0000256" key="5">
    <source>
        <dbReference type="ARBA" id="ARBA00023085"/>
    </source>
</evidence>
<organism evidence="9 10">
    <name type="scientific">Centaurea solstitialis</name>
    <name type="common">yellow star-thistle</name>
    <dbReference type="NCBI Taxonomy" id="347529"/>
    <lineage>
        <taxon>Eukaryota</taxon>
        <taxon>Viridiplantae</taxon>
        <taxon>Streptophyta</taxon>
        <taxon>Embryophyta</taxon>
        <taxon>Tracheophyta</taxon>
        <taxon>Spermatophyta</taxon>
        <taxon>Magnoliopsida</taxon>
        <taxon>eudicotyledons</taxon>
        <taxon>Gunneridae</taxon>
        <taxon>Pentapetalae</taxon>
        <taxon>asterids</taxon>
        <taxon>campanulids</taxon>
        <taxon>Asterales</taxon>
        <taxon>Asteraceae</taxon>
        <taxon>Carduoideae</taxon>
        <taxon>Cardueae</taxon>
        <taxon>Centaureinae</taxon>
        <taxon>Centaurea</taxon>
    </lineage>
</organism>
<dbReference type="GO" id="GO:0030599">
    <property type="term" value="F:pectinesterase activity"/>
    <property type="evidence" value="ECO:0007669"/>
    <property type="project" value="UniProtKB-EC"/>
</dbReference>
<evidence type="ECO:0000256" key="7">
    <source>
        <dbReference type="ARBA" id="ARBA00047928"/>
    </source>
</evidence>
<evidence type="ECO:0000256" key="4">
    <source>
        <dbReference type="ARBA" id="ARBA00022801"/>
    </source>
</evidence>
<dbReference type="Gene3D" id="2.160.20.10">
    <property type="entry name" value="Single-stranded right-handed beta-helix, Pectin lyase-like"/>
    <property type="match status" value="1"/>
</dbReference>
<keyword evidence="6" id="KW-0961">Cell wall biogenesis/degradation</keyword>
<evidence type="ECO:0000259" key="8">
    <source>
        <dbReference type="SMART" id="SM00856"/>
    </source>
</evidence>
<comment type="pathway">
    <text evidence="1">Glycan metabolism; pectin degradation; 2-dehydro-3-deoxy-D-gluconate from pectin: step 1/5.</text>
</comment>
<dbReference type="GO" id="GO:0042545">
    <property type="term" value="P:cell wall modification"/>
    <property type="evidence" value="ECO:0007669"/>
    <property type="project" value="InterPro"/>
</dbReference>
<dbReference type="SMART" id="SM00856">
    <property type="entry name" value="PMEI"/>
    <property type="match status" value="1"/>
</dbReference>
<dbReference type="InterPro" id="IPR006501">
    <property type="entry name" value="Pectinesterase_inhib_dom"/>
</dbReference>
<evidence type="ECO:0000256" key="6">
    <source>
        <dbReference type="ARBA" id="ARBA00023316"/>
    </source>
</evidence>
<proteinExistence type="inferred from homology"/>
<evidence type="ECO:0000256" key="1">
    <source>
        <dbReference type="ARBA" id="ARBA00005184"/>
    </source>
</evidence>
<dbReference type="AlphaFoldDB" id="A0AA38WTP2"/>
<dbReference type="Pfam" id="PF01095">
    <property type="entry name" value="Pectinesterase"/>
    <property type="match status" value="2"/>
</dbReference>
<comment type="caution">
    <text evidence="9">The sequence shown here is derived from an EMBL/GenBank/DDBJ whole genome shotgun (WGS) entry which is preliminary data.</text>
</comment>
<name>A0AA38WTP2_9ASTR</name>
<sequence>MEFDGIEMTNSVDQIPWACLVHGMLTKESTVALISTTSIDDARVVRAQVHEIEAKYPNAPGKSSWSSCVHYFDMIVFALNKIFDNTLEPTPLDIQTWLSASLTYIDVCEKGFKLVNMTNTIIPFVSINLTRLMTNSLAISVLNRGGNILMFVDWNMRNEYMLSGNLATKRLDVVVAQDGSDNYRMVQHAVNAASKLAKPKSRFVIYVKSGVYTENAMILRTVPYITMYGDGINKTIITSSRSLGGRITELKHTPTHDFPQYYRVDAQQAVTFLSGPDHSAFYHCSFGGYQDTLYAFEIDNSTKNPSSKIVGFLRKPRDKGGLVVTAQGRTRENEHTRFSLRGCKITASEDLKPVLNHYKKAFLGKPWRPYALTIYMENYFDDLVDPTGYNNHGPGASTAKRVKWLGFHNITDRETAKPYTVAKFISRNNWLPKTGVPYIPGFENNSHKIKY</sequence>
<evidence type="ECO:0000256" key="3">
    <source>
        <dbReference type="ARBA" id="ARBA00007786"/>
    </source>
</evidence>
<dbReference type="InterPro" id="IPR011050">
    <property type="entry name" value="Pectin_lyase_fold/virulence"/>
</dbReference>
<dbReference type="GO" id="GO:0004857">
    <property type="term" value="F:enzyme inhibitor activity"/>
    <property type="evidence" value="ECO:0007669"/>
    <property type="project" value="InterPro"/>
</dbReference>
<dbReference type="SUPFAM" id="SSF101148">
    <property type="entry name" value="Plant invertase/pectin methylesterase inhibitor"/>
    <property type="match status" value="1"/>
</dbReference>
<feature type="domain" description="Pectinesterase inhibitor" evidence="8">
    <location>
        <begin position="10"/>
        <end position="139"/>
    </location>
</feature>
<keyword evidence="5" id="KW-0063">Aspartyl esterase</keyword>
<dbReference type="InterPro" id="IPR000070">
    <property type="entry name" value="Pectinesterase_cat"/>
</dbReference>
<dbReference type="EMBL" id="JARYMX010000002">
    <property type="protein sequence ID" value="KAJ9562956.1"/>
    <property type="molecule type" value="Genomic_DNA"/>
</dbReference>
<comment type="catalytic activity">
    <reaction evidence="7">
        <text>[(1-&gt;4)-alpha-D-galacturonosyl methyl ester](n) + n H2O = [(1-&gt;4)-alpha-D-galacturonosyl](n) + n methanol + n H(+)</text>
        <dbReference type="Rhea" id="RHEA:22380"/>
        <dbReference type="Rhea" id="RHEA-COMP:14570"/>
        <dbReference type="Rhea" id="RHEA-COMP:14573"/>
        <dbReference type="ChEBI" id="CHEBI:15377"/>
        <dbReference type="ChEBI" id="CHEBI:15378"/>
        <dbReference type="ChEBI" id="CHEBI:17790"/>
        <dbReference type="ChEBI" id="CHEBI:140522"/>
        <dbReference type="ChEBI" id="CHEBI:140523"/>
        <dbReference type="EC" id="3.1.1.11"/>
    </reaction>
</comment>
<keyword evidence="4" id="KW-0378">Hydrolase</keyword>
<dbReference type="PANTHER" id="PTHR31707">
    <property type="entry name" value="PECTINESTERASE"/>
    <property type="match status" value="1"/>
</dbReference>
<evidence type="ECO:0000256" key="2">
    <source>
        <dbReference type="ARBA" id="ARBA00006027"/>
    </source>
</evidence>
<accession>A0AA38WTP2</accession>
<gene>
    <name evidence="9" type="ORF">OSB04_008116</name>
</gene>